<evidence type="ECO:0008006" key="5">
    <source>
        <dbReference type="Google" id="ProtNLM"/>
    </source>
</evidence>
<keyword evidence="4" id="KW-1185">Reference proteome</keyword>
<gene>
    <name evidence="3" type="ORF">CHIRRI_LOCUS1163</name>
</gene>
<dbReference type="InterPro" id="IPR003409">
    <property type="entry name" value="MORN"/>
</dbReference>
<organism evidence="3 4">
    <name type="scientific">Chironomus riparius</name>
    <dbReference type="NCBI Taxonomy" id="315576"/>
    <lineage>
        <taxon>Eukaryota</taxon>
        <taxon>Metazoa</taxon>
        <taxon>Ecdysozoa</taxon>
        <taxon>Arthropoda</taxon>
        <taxon>Hexapoda</taxon>
        <taxon>Insecta</taxon>
        <taxon>Pterygota</taxon>
        <taxon>Neoptera</taxon>
        <taxon>Endopterygota</taxon>
        <taxon>Diptera</taxon>
        <taxon>Nematocera</taxon>
        <taxon>Chironomoidea</taxon>
        <taxon>Chironomidae</taxon>
        <taxon>Chironominae</taxon>
        <taxon>Chironomus</taxon>
    </lineage>
</organism>
<feature type="region of interest" description="Disordered" evidence="2">
    <location>
        <begin position="315"/>
        <end position="339"/>
    </location>
</feature>
<feature type="compositionally biased region" description="Acidic residues" evidence="2">
    <location>
        <begin position="315"/>
        <end position="331"/>
    </location>
</feature>
<evidence type="ECO:0000313" key="4">
    <source>
        <dbReference type="Proteomes" id="UP001153620"/>
    </source>
</evidence>
<accession>A0A9N9RJP1</accession>
<evidence type="ECO:0000313" key="3">
    <source>
        <dbReference type="EMBL" id="CAG9798178.1"/>
    </source>
</evidence>
<dbReference type="PANTHER" id="PTHR23084:SF179">
    <property type="entry name" value="OS10G0565000 PROTEIN"/>
    <property type="match status" value="1"/>
</dbReference>
<dbReference type="SMART" id="SM00698">
    <property type="entry name" value="MORN"/>
    <property type="match status" value="5"/>
</dbReference>
<dbReference type="Pfam" id="PF02493">
    <property type="entry name" value="MORN"/>
    <property type="match status" value="5"/>
</dbReference>
<feature type="region of interest" description="Disordered" evidence="2">
    <location>
        <begin position="206"/>
        <end position="228"/>
    </location>
</feature>
<evidence type="ECO:0000256" key="2">
    <source>
        <dbReference type="SAM" id="MobiDB-lite"/>
    </source>
</evidence>
<name>A0A9N9RJP1_9DIPT</name>
<keyword evidence="1" id="KW-0677">Repeat</keyword>
<evidence type="ECO:0000256" key="1">
    <source>
        <dbReference type="ARBA" id="ARBA00022737"/>
    </source>
</evidence>
<dbReference type="SUPFAM" id="SSF82185">
    <property type="entry name" value="Histone H3 K4-specific methyltransferase SET7/9 N-terminal domain"/>
    <property type="match status" value="1"/>
</dbReference>
<dbReference type="Gene3D" id="2.20.110.10">
    <property type="entry name" value="Histone H3 K4-specific methyltransferase SET7/9 N-terminal domain"/>
    <property type="match status" value="2"/>
</dbReference>
<protein>
    <recommendedName>
        <fullName evidence="5">Radial spoke head 1</fullName>
    </recommendedName>
</protein>
<proteinExistence type="predicted"/>
<dbReference type="Proteomes" id="UP001153620">
    <property type="component" value="Chromosome 1"/>
</dbReference>
<dbReference type="EMBL" id="OU895877">
    <property type="protein sequence ID" value="CAG9798178.1"/>
    <property type="molecule type" value="Genomic_DNA"/>
</dbReference>
<dbReference type="AlphaFoldDB" id="A0A9N9RJP1"/>
<reference evidence="3" key="1">
    <citation type="submission" date="2022-01" db="EMBL/GenBank/DDBJ databases">
        <authorList>
            <person name="King R."/>
        </authorList>
    </citation>
    <scope>NUCLEOTIDE SEQUENCE</scope>
</reference>
<dbReference type="PANTHER" id="PTHR23084">
    <property type="entry name" value="PHOSPHATIDYLINOSITOL-4-PHOSPHATE 5-KINASE RELATED"/>
    <property type="match status" value="1"/>
</dbReference>
<sequence>MSIHDSEFEDDLDEILINEIYRGEFVGERLEDGKRDGFGRAILPNRDQYEGEYRQGLRNGSGCYYFNNGSRYNGEWKKGSKDGHGKFNYPDGSSYCGSWKDGKKHGYGKYIYQNGDEYEGAWKQNIRHGIGAYKSQESDISFKATWIDGLPQGPIEIFYPTFHYHGYWNKVHPIGGGAFTFGTKYMMSGYIEMLKNADNVDSVKSSNEMLDVKTQSSSQDNVEQEQEVNDVNVESKNENLTNVKFPKCLPHFIAHEITQYDYSHLPQHPIPPPETDSEISICTKSSSSGGDEVHLYQVHSPILVSLDSIQYCNEDENEDAMDENEINCADESEGHEGNE</sequence>
<reference evidence="3" key="2">
    <citation type="submission" date="2022-10" db="EMBL/GenBank/DDBJ databases">
        <authorList>
            <consortium name="ENA_rothamsted_submissions"/>
            <consortium name="culmorum"/>
            <person name="King R."/>
        </authorList>
    </citation>
    <scope>NUCLEOTIDE SEQUENCE</scope>
</reference>
<dbReference type="OrthoDB" id="423343at2759"/>